<dbReference type="PANTHER" id="PTHR39708:SF2">
    <property type="entry name" value="BLOC-1-RELATED COMPLEX SUBUNIT 6 C-TERMINAL HELIX DOMAIN-CONTAINING PROTEIN"/>
    <property type="match status" value="1"/>
</dbReference>
<reference evidence="3" key="1">
    <citation type="journal article" date="2013" name="Science">
        <title>The Amborella genome and the evolution of flowering plants.</title>
        <authorList>
            <consortium name="Amborella Genome Project"/>
        </authorList>
    </citation>
    <scope>NUCLEOTIDE SEQUENCE [LARGE SCALE GENOMIC DNA]</scope>
</reference>
<dbReference type="eggNOG" id="ENOG502S02Q">
    <property type="taxonomic scope" value="Eukaryota"/>
</dbReference>
<dbReference type="AlphaFoldDB" id="W1NIP1"/>
<accession>W1NIP1</accession>
<dbReference type="EMBL" id="KI397501">
    <property type="protein sequence ID" value="ERM95040.1"/>
    <property type="molecule type" value="Genomic_DNA"/>
</dbReference>
<evidence type="ECO:0000259" key="1">
    <source>
        <dbReference type="Pfam" id="PF10157"/>
    </source>
</evidence>
<dbReference type="Gramene" id="ERM95040">
    <property type="protein sequence ID" value="ERM95040"/>
    <property type="gene ID" value="AMTR_s00009p00243600"/>
</dbReference>
<dbReference type="HOGENOM" id="CLU_108199_1_0_1"/>
<dbReference type="InterPro" id="IPR046465">
    <property type="entry name" value="BORCS6_C"/>
</dbReference>
<sequence length="223" mass="24450">MVLCALCTRLRLPAKLKLQNPTRKPYLPVMERTISQPQVETLATVGHETLDSGAQEALATRNGENVVAGDHETLNVDDSENGVAADHETIISVADGSNQCGIPKGEDELVRPFCSDEMLKALEFVERDATAIAGSFTSLFSSLRLALSEVTSTSVEHMRCFSDIAGRLQESALDAATKGNHFINSCLRLNEEMKGMESLVMQLKLLRRNVDALDSTVNRYLRL</sequence>
<dbReference type="OrthoDB" id="21270at2759"/>
<dbReference type="Pfam" id="PF10157">
    <property type="entry name" value="BORCS6"/>
    <property type="match status" value="1"/>
</dbReference>
<dbReference type="PANTHER" id="PTHR39708">
    <property type="entry name" value="OS07G0483400 PROTEIN"/>
    <property type="match status" value="1"/>
</dbReference>
<evidence type="ECO:0000313" key="3">
    <source>
        <dbReference type="Proteomes" id="UP000017836"/>
    </source>
</evidence>
<organism evidence="2 3">
    <name type="scientific">Amborella trichopoda</name>
    <dbReference type="NCBI Taxonomy" id="13333"/>
    <lineage>
        <taxon>Eukaryota</taxon>
        <taxon>Viridiplantae</taxon>
        <taxon>Streptophyta</taxon>
        <taxon>Embryophyta</taxon>
        <taxon>Tracheophyta</taxon>
        <taxon>Spermatophyta</taxon>
        <taxon>Magnoliopsida</taxon>
        <taxon>Amborellales</taxon>
        <taxon>Amborellaceae</taxon>
        <taxon>Amborella</taxon>
    </lineage>
</organism>
<name>W1NIP1_AMBTC</name>
<gene>
    <name evidence="2" type="ORF">AMTR_s00009p00243600</name>
</gene>
<keyword evidence="3" id="KW-1185">Reference proteome</keyword>
<feature type="domain" description="BLOC-1-related complex subunit 6 C-terminal helix" evidence="1">
    <location>
        <begin position="119"/>
        <end position="214"/>
    </location>
</feature>
<protein>
    <recommendedName>
        <fullName evidence="1">BLOC-1-related complex subunit 6 C-terminal helix domain-containing protein</fullName>
    </recommendedName>
</protein>
<dbReference type="Proteomes" id="UP000017836">
    <property type="component" value="Unassembled WGS sequence"/>
</dbReference>
<proteinExistence type="predicted"/>
<evidence type="ECO:0000313" key="2">
    <source>
        <dbReference type="EMBL" id="ERM95040.1"/>
    </source>
</evidence>